<gene>
    <name evidence="1" type="primary">OP_Ba0089L24.46</name>
</gene>
<organism evidence="1">
    <name type="scientific">Oryza punctata</name>
    <name type="common">Red rice</name>
    <dbReference type="NCBI Taxonomy" id="4537"/>
    <lineage>
        <taxon>Eukaryota</taxon>
        <taxon>Viridiplantae</taxon>
        <taxon>Streptophyta</taxon>
        <taxon>Embryophyta</taxon>
        <taxon>Tracheophyta</taxon>
        <taxon>Spermatophyta</taxon>
        <taxon>Magnoliopsida</taxon>
        <taxon>Liliopsida</taxon>
        <taxon>Poales</taxon>
        <taxon>Poaceae</taxon>
        <taxon>BOP clade</taxon>
        <taxon>Oryzoideae</taxon>
        <taxon>Oryzeae</taxon>
        <taxon>Oryzinae</taxon>
        <taxon>Oryza</taxon>
    </lineage>
</organism>
<name>A0A1V1H3H6_ORYPU</name>
<accession>A0A1V1H3H6</accession>
<dbReference type="EMBL" id="AP011466">
    <property type="protein sequence ID" value="BAX24951.1"/>
    <property type="molecule type" value="Genomic_DNA"/>
</dbReference>
<sequence length="75" mass="8116">MLAADSRLHLHWQMLLLISGELKTEEDFRSGGEGRTHGVDAFLLCVSLASYSWTTTTTPAAVDVGSFLCERSASA</sequence>
<dbReference type="AlphaFoldDB" id="A0A1V1H3H6"/>
<evidence type="ECO:0000313" key="1">
    <source>
        <dbReference type="EMBL" id="BAX24951.1"/>
    </source>
</evidence>
<proteinExistence type="predicted"/>
<reference evidence="1" key="1">
    <citation type="submission" date="2009-05" db="EMBL/GenBank/DDBJ databases">
        <title>Oryza sativa Japonica Group genomic DNA, chromosome 6, BAC clone:KMK0024M20, cultivar:Khau Mac Kho.</title>
        <authorList>
            <person name="Matsumoto T."/>
            <person name="Wu J."/>
            <person name="Kanamori H."/>
        </authorList>
    </citation>
    <scope>NUCLEOTIDE SEQUENCE</scope>
    <source>
        <strain evidence="1">IRGC 105690</strain>
    </source>
</reference>
<protein>
    <submittedName>
        <fullName evidence="1">Uncharacterized protein</fullName>
    </submittedName>
</protein>